<dbReference type="InterPro" id="IPR027417">
    <property type="entry name" value="P-loop_NTPase"/>
</dbReference>
<dbReference type="SUPFAM" id="SSF52540">
    <property type="entry name" value="P-loop containing nucleoside triphosphate hydrolases"/>
    <property type="match status" value="1"/>
</dbReference>
<feature type="domain" description="NadR/Ttd14 AAA" evidence="1">
    <location>
        <begin position="4"/>
        <end position="165"/>
    </location>
</feature>
<dbReference type="InterPro" id="IPR038727">
    <property type="entry name" value="NadR/Ttd14_AAA_dom"/>
</dbReference>
<reference evidence="2" key="1">
    <citation type="submission" date="2023-07" db="EMBL/GenBank/DDBJ databases">
        <title>Genomic Encyclopedia of Type Strains, Phase IV (KMG-IV): sequencing the most valuable type-strain genomes for metagenomic binning, comparative biology and taxonomic classification.</title>
        <authorList>
            <person name="Goeker M."/>
        </authorList>
    </citation>
    <scope>NUCLEOTIDE SEQUENCE</scope>
    <source>
        <strain evidence="2">DSM 26174</strain>
    </source>
</reference>
<gene>
    <name evidence="2" type="ORF">HNQ88_000518</name>
</gene>
<dbReference type="CDD" id="cd00267">
    <property type="entry name" value="ABC_ATPase"/>
    <property type="match status" value="1"/>
</dbReference>
<evidence type="ECO:0000313" key="3">
    <source>
        <dbReference type="Proteomes" id="UP001185092"/>
    </source>
</evidence>
<comment type="caution">
    <text evidence="2">The sequence shown here is derived from an EMBL/GenBank/DDBJ whole genome shotgun (WGS) entry which is preliminary data.</text>
</comment>
<accession>A0AAE3XIP2</accession>
<keyword evidence="3" id="KW-1185">Reference proteome</keyword>
<proteinExistence type="predicted"/>
<evidence type="ECO:0000313" key="2">
    <source>
        <dbReference type="EMBL" id="MDR6237542.1"/>
    </source>
</evidence>
<protein>
    <submittedName>
        <fullName evidence="2">ATPase</fullName>
    </submittedName>
</protein>
<sequence length="183" mass="21570">MRKKYIITGPPGAGKTTLLKALESKGISCMEEASRKVIMREQNNNGTGTPWQDMNKFSCLVYQQTMKDLQSRKDSIFCDRSLLDNAAYLQYADLKNEIFLEEFDYDRYYQRKVFFAPSWEEIYEQDEQRPEKFEELNGLDKVLIDTYRQKGYDLIFLPKKSVIERVEFVLQHVESEKTKSIVS</sequence>
<name>A0AAE3XIP2_9BACT</name>
<dbReference type="Gene3D" id="3.40.50.300">
    <property type="entry name" value="P-loop containing nucleotide triphosphate hydrolases"/>
    <property type="match status" value="1"/>
</dbReference>
<dbReference type="AlphaFoldDB" id="A0AAE3XIP2"/>
<dbReference type="RefSeq" id="WP_309937009.1">
    <property type="nucleotide sequence ID" value="NZ_AP025305.1"/>
</dbReference>
<evidence type="ECO:0000259" key="1">
    <source>
        <dbReference type="Pfam" id="PF13521"/>
    </source>
</evidence>
<dbReference type="Pfam" id="PF13521">
    <property type="entry name" value="AAA_28"/>
    <property type="match status" value="1"/>
</dbReference>
<dbReference type="EMBL" id="JAVDQD010000001">
    <property type="protein sequence ID" value="MDR6237542.1"/>
    <property type="molecule type" value="Genomic_DNA"/>
</dbReference>
<organism evidence="2 3">
    <name type="scientific">Aureibacter tunicatorum</name>
    <dbReference type="NCBI Taxonomy" id="866807"/>
    <lineage>
        <taxon>Bacteria</taxon>
        <taxon>Pseudomonadati</taxon>
        <taxon>Bacteroidota</taxon>
        <taxon>Cytophagia</taxon>
        <taxon>Cytophagales</taxon>
        <taxon>Persicobacteraceae</taxon>
        <taxon>Aureibacter</taxon>
    </lineage>
</organism>
<dbReference type="Proteomes" id="UP001185092">
    <property type="component" value="Unassembled WGS sequence"/>
</dbReference>